<accession>A0ABS2Q432</accession>
<dbReference type="Gene3D" id="3.90.1720.10">
    <property type="entry name" value="endopeptidase domain like (from Nostoc punctiforme)"/>
    <property type="match status" value="1"/>
</dbReference>
<evidence type="ECO:0000256" key="3">
    <source>
        <dbReference type="ARBA" id="ARBA00022801"/>
    </source>
</evidence>
<evidence type="ECO:0000259" key="6">
    <source>
        <dbReference type="PROSITE" id="PS51935"/>
    </source>
</evidence>
<evidence type="ECO:0000313" key="7">
    <source>
        <dbReference type="EMBL" id="MBM7647045.1"/>
    </source>
</evidence>
<evidence type="ECO:0000256" key="5">
    <source>
        <dbReference type="SAM" id="SignalP"/>
    </source>
</evidence>
<evidence type="ECO:0000256" key="1">
    <source>
        <dbReference type="ARBA" id="ARBA00007074"/>
    </source>
</evidence>
<dbReference type="InterPro" id="IPR000064">
    <property type="entry name" value="NLP_P60_dom"/>
</dbReference>
<protein>
    <submittedName>
        <fullName evidence="7">Cell wall-associated NlpC family hydrolase</fullName>
    </submittedName>
</protein>
<keyword evidence="2" id="KW-0645">Protease</keyword>
<dbReference type="PANTHER" id="PTHR47053:SF1">
    <property type="entry name" value="MUREIN DD-ENDOPEPTIDASE MEPH-RELATED"/>
    <property type="match status" value="1"/>
</dbReference>
<dbReference type="PANTHER" id="PTHR47053">
    <property type="entry name" value="MUREIN DD-ENDOPEPTIDASE MEPH-RELATED"/>
    <property type="match status" value="1"/>
</dbReference>
<feature type="chain" id="PRO_5046463880" evidence="5">
    <location>
        <begin position="27"/>
        <end position="160"/>
    </location>
</feature>
<evidence type="ECO:0000313" key="8">
    <source>
        <dbReference type="Proteomes" id="UP000808914"/>
    </source>
</evidence>
<dbReference type="EMBL" id="JAFBER010000042">
    <property type="protein sequence ID" value="MBM7647045.1"/>
    <property type="molecule type" value="Genomic_DNA"/>
</dbReference>
<organism evidence="7 8">
    <name type="scientific">Scopulibacillus daqui</name>
    <dbReference type="NCBI Taxonomy" id="1469162"/>
    <lineage>
        <taxon>Bacteria</taxon>
        <taxon>Bacillati</taxon>
        <taxon>Bacillota</taxon>
        <taxon>Bacilli</taxon>
        <taxon>Bacillales</taxon>
        <taxon>Sporolactobacillaceae</taxon>
        <taxon>Scopulibacillus</taxon>
    </lineage>
</organism>
<keyword evidence="5" id="KW-0732">Signal</keyword>
<dbReference type="GO" id="GO:0016787">
    <property type="term" value="F:hydrolase activity"/>
    <property type="evidence" value="ECO:0007669"/>
    <property type="project" value="UniProtKB-KW"/>
</dbReference>
<keyword evidence="8" id="KW-1185">Reference proteome</keyword>
<keyword evidence="4" id="KW-0788">Thiol protease</keyword>
<dbReference type="Proteomes" id="UP000808914">
    <property type="component" value="Unassembled WGS sequence"/>
</dbReference>
<dbReference type="InterPro" id="IPR038765">
    <property type="entry name" value="Papain-like_cys_pep_sf"/>
</dbReference>
<dbReference type="RefSeq" id="WP_205004907.1">
    <property type="nucleotide sequence ID" value="NZ_JAFBER010000042.1"/>
</dbReference>
<evidence type="ECO:0000256" key="4">
    <source>
        <dbReference type="ARBA" id="ARBA00022807"/>
    </source>
</evidence>
<reference evidence="7 8" key="1">
    <citation type="submission" date="2021-01" db="EMBL/GenBank/DDBJ databases">
        <title>Genomic Encyclopedia of Type Strains, Phase IV (KMG-IV): sequencing the most valuable type-strain genomes for metagenomic binning, comparative biology and taxonomic classification.</title>
        <authorList>
            <person name="Goeker M."/>
        </authorList>
    </citation>
    <scope>NUCLEOTIDE SEQUENCE [LARGE SCALE GENOMIC DNA]</scope>
    <source>
        <strain evidence="7 8">DSM 28236</strain>
    </source>
</reference>
<comment type="caution">
    <text evidence="7">The sequence shown here is derived from an EMBL/GenBank/DDBJ whole genome shotgun (WGS) entry which is preliminary data.</text>
</comment>
<feature type="signal peptide" evidence="5">
    <location>
        <begin position="1"/>
        <end position="26"/>
    </location>
</feature>
<gene>
    <name evidence="7" type="ORF">JOD45_003281</name>
</gene>
<evidence type="ECO:0000256" key="2">
    <source>
        <dbReference type="ARBA" id="ARBA00022670"/>
    </source>
</evidence>
<proteinExistence type="inferred from homology"/>
<keyword evidence="3 7" id="KW-0378">Hydrolase</keyword>
<comment type="similarity">
    <text evidence="1">Belongs to the peptidase C40 family.</text>
</comment>
<sequence>MSITLRKPKLFVVLLSLILATSVALASFGHSASAAEPSTGDKIAKFAKSLEGKPYKYGGNTPEGFDASGFTQYVFKNDAKVTLPRTIADQYKQGTTVSQKDLKAGDLVFFQEGNSKSPTFVGIYMGDQKFIAATLKGVKVQSLTANYWKNAYMTSKRIVK</sequence>
<feature type="domain" description="NlpC/P60" evidence="6">
    <location>
        <begin position="37"/>
        <end position="159"/>
    </location>
</feature>
<dbReference type="Pfam" id="PF00877">
    <property type="entry name" value="NLPC_P60"/>
    <property type="match status" value="1"/>
</dbReference>
<dbReference type="PROSITE" id="PS51935">
    <property type="entry name" value="NLPC_P60"/>
    <property type="match status" value="1"/>
</dbReference>
<name>A0ABS2Q432_9BACL</name>
<dbReference type="InterPro" id="IPR051202">
    <property type="entry name" value="Peptidase_C40"/>
</dbReference>
<dbReference type="SUPFAM" id="SSF54001">
    <property type="entry name" value="Cysteine proteinases"/>
    <property type="match status" value="1"/>
</dbReference>